<gene>
    <name evidence="1" type="ORF">N869_16350</name>
</gene>
<evidence type="ECO:0000313" key="1">
    <source>
        <dbReference type="EMBL" id="KGM13088.1"/>
    </source>
</evidence>
<organism evidence="1 2">
    <name type="scientific">Cellulomonas bogoriensis 69B4 = DSM 16987</name>
    <dbReference type="NCBI Taxonomy" id="1386082"/>
    <lineage>
        <taxon>Bacteria</taxon>
        <taxon>Bacillati</taxon>
        <taxon>Actinomycetota</taxon>
        <taxon>Actinomycetes</taxon>
        <taxon>Micrococcales</taxon>
        <taxon>Cellulomonadaceae</taxon>
        <taxon>Cellulomonas</taxon>
    </lineage>
</organism>
<name>A0A0A0BXF6_9CELL</name>
<sequence>MVTSTDPVLPPDPEPVHRAGRVGRVLVRAATGAGVLGLTAAVVTIGSLTPPRSGGQVEQVSVPVPPAVTTLVCPGPARLPTAPDDTEDVAYDPQFDPTAQEGTTGVTALSVGAVPLTARTLGAEAENPDGVDPTTDPVAGTVLRAGPGGDGAAWAAGTTLTRADEGDLRGLVGGACRAPAAQSWLVGGSTSLGSSARLVLQNPGSTAATVDLSLWGPTGPVEPAGAPQFLVPAGTERVVLLEGLAAEQRRIVVGLVASGGLVTAYLQDSRLEGLIPRGVDLVTAGAMPAGRQVVPGLAVQESGADGEDVAVLRLLAPHEDASVEIRLLGVEGEVELPGATSVDLEAGSVLDVPVGGLPAGDYTVVVEADAPVVAAGMVTRGGDQGLDVGAEEDGPTTGPAGPVERAWVASVHPSEDASGVLALPPGVDARLVLASVGRPAGVELELRDADGAVLALVESTVAGRTTSLTVPALVDMAEGADELDPARVAGVVVRTASPDVAWAAVLEAGTDEGVLVSVLVPPPSPPDRPEITVRVR</sequence>
<reference evidence="1 2" key="1">
    <citation type="submission" date="2013-08" db="EMBL/GenBank/DDBJ databases">
        <title>Genome sequencing of Cellulomonas bogoriensis 69B4.</title>
        <authorList>
            <person name="Chen F."/>
            <person name="Li Y."/>
            <person name="Wang G."/>
        </authorList>
    </citation>
    <scope>NUCLEOTIDE SEQUENCE [LARGE SCALE GENOMIC DNA]</scope>
    <source>
        <strain evidence="1 2">69B4</strain>
    </source>
</reference>
<dbReference type="InterPro" id="IPR043777">
    <property type="entry name" value="DUF5719"/>
</dbReference>
<dbReference type="EMBL" id="AXCZ01000068">
    <property type="protein sequence ID" value="KGM13088.1"/>
    <property type="molecule type" value="Genomic_DNA"/>
</dbReference>
<evidence type="ECO:0008006" key="3">
    <source>
        <dbReference type="Google" id="ProtNLM"/>
    </source>
</evidence>
<keyword evidence="2" id="KW-1185">Reference proteome</keyword>
<dbReference type="Proteomes" id="UP000054314">
    <property type="component" value="Unassembled WGS sequence"/>
</dbReference>
<protein>
    <recommendedName>
        <fullName evidence="3">Large extracellular alpha-helical protein</fullName>
    </recommendedName>
</protein>
<evidence type="ECO:0000313" key="2">
    <source>
        <dbReference type="Proteomes" id="UP000054314"/>
    </source>
</evidence>
<comment type="caution">
    <text evidence="1">The sequence shown here is derived from an EMBL/GenBank/DDBJ whole genome shotgun (WGS) entry which is preliminary data.</text>
</comment>
<dbReference type="Pfam" id="PF18986">
    <property type="entry name" value="DUF5719"/>
    <property type="match status" value="1"/>
</dbReference>
<accession>A0A0A0BXF6</accession>
<proteinExistence type="predicted"/>
<dbReference type="AlphaFoldDB" id="A0A0A0BXF6"/>